<dbReference type="InterPro" id="IPR005940">
    <property type="entry name" value="Anthranilate_Pribosyl_Tfrase"/>
</dbReference>
<dbReference type="AlphaFoldDB" id="A0A841LYI0"/>
<keyword evidence="2 5" id="KW-0328">Glycosyltransferase</keyword>
<evidence type="ECO:0000259" key="4">
    <source>
        <dbReference type="Pfam" id="PF02885"/>
    </source>
</evidence>
<accession>A0A841LYI0</accession>
<dbReference type="Gene3D" id="1.20.970.10">
    <property type="entry name" value="Transferase, Pyrimidine Nucleoside Phosphorylase, Chain C"/>
    <property type="match status" value="1"/>
</dbReference>
<dbReference type="SUPFAM" id="SSF47648">
    <property type="entry name" value="Nucleoside phosphorylase/phosphoribosyltransferase N-terminal domain"/>
    <property type="match status" value="1"/>
</dbReference>
<dbReference type="PANTHER" id="PTHR43285:SF2">
    <property type="entry name" value="ANTHRANILATE PHOSPHORIBOSYLTRANSFERASE"/>
    <property type="match status" value="1"/>
</dbReference>
<keyword evidence="3 5" id="KW-0808">Transferase</keyword>
<dbReference type="EMBL" id="JACIIU010000032">
    <property type="protein sequence ID" value="MBB6262456.1"/>
    <property type="molecule type" value="Genomic_DNA"/>
</dbReference>
<dbReference type="InterPro" id="IPR035902">
    <property type="entry name" value="Nuc_phospho_transferase"/>
</dbReference>
<name>A0A841LYI0_9HYPH</name>
<dbReference type="Pfam" id="PF02885">
    <property type="entry name" value="Glycos_trans_3N"/>
    <property type="match status" value="1"/>
</dbReference>
<dbReference type="Gene3D" id="3.40.1030.10">
    <property type="entry name" value="Nucleoside phosphorylase/phosphoribosyltransferase catalytic domain"/>
    <property type="match status" value="1"/>
</dbReference>
<sequence length="238" mass="26175">MADLTHHHDPIIRFSRFLGIVGRGSGNSRPLSVEEAQEAFSLILEEKIDPMQLGSFLSLIHYRGTSAQELAGMIYAIHQHYSMNDPYSQSADLDWPAYLSPNSQRAPWFMQAAKLVAQAGHKIALHGNNGTGDTSGKIEKAARALGIPVTVNIRQASEYLSSSNIVYLPLPSFAPHLAALNALYPLFATRSPAGDCVHCPLQAHSSLLGVSRPAYRELHRDTINLMLNRQKKMTCSPF</sequence>
<dbReference type="SUPFAM" id="SSF52418">
    <property type="entry name" value="Nucleoside phosphorylase/phosphoribosyltransferase catalytic domain"/>
    <property type="match status" value="1"/>
</dbReference>
<keyword evidence="6" id="KW-1185">Reference proteome</keyword>
<dbReference type="PANTHER" id="PTHR43285">
    <property type="entry name" value="ANTHRANILATE PHOSPHORIBOSYLTRANSFERASE"/>
    <property type="match status" value="1"/>
</dbReference>
<gene>
    <name evidence="5" type="ORF">FHS77_003031</name>
</gene>
<keyword evidence="1" id="KW-0028">Amino-acid biosynthesis</keyword>
<reference evidence="5 6" key="1">
    <citation type="submission" date="2020-08" db="EMBL/GenBank/DDBJ databases">
        <title>Genomic Encyclopedia of Type Strains, Phase IV (KMG-IV): sequencing the most valuable type-strain genomes for metagenomic binning, comparative biology and taxonomic classification.</title>
        <authorList>
            <person name="Goeker M."/>
        </authorList>
    </citation>
    <scope>NUCLEOTIDE SEQUENCE [LARGE SCALE GENOMIC DNA]</scope>
    <source>
        <strain evidence="5 6">DSM 22336</strain>
    </source>
</reference>
<evidence type="ECO:0000313" key="5">
    <source>
        <dbReference type="EMBL" id="MBB6262456.1"/>
    </source>
</evidence>
<dbReference type="GO" id="GO:0004048">
    <property type="term" value="F:anthranilate phosphoribosyltransferase activity"/>
    <property type="evidence" value="ECO:0007669"/>
    <property type="project" value="InterPro"/>
</dbReference>
<dbReference type="GO" id="GO:0005829">
    <property type="term" value="C:cytosol"/>
    <property type="evidence" value="ECO:0007669"/>
    <property type="project" value="TreeGrafter"/>
</dbReference>
<comment type="caution">
    <text evidence="5">The sequence shown here is derived from an EMBL/GenBank/DDBJ whole genome shotgun (WGS) entry which is preliminary data.</text>
</comment>
<protein>
    <submittedName>
        <fullName evidence="5">Anthranilate phosphoribosyltransferase</fullName>
    </submittedName>
</protein>
<evidence type="ECO:0000256" key="2">
    <source>
        <dbReference type="ARBA" id="ARBA00022676"/>
    </source>
</evidence>
<evidence type="ECO:0000256" key="1">
    <source>
        <dbReference type="ARBA" id="ARBA00022605"/>
    </source>
</evidence>
<evidence type="ECO:0000313" key="6">
    <source>
        <dbReference type="Proteomes" id="UP000555393"/>
    </source>
</evidence>
<dbReference type="InterPro" id="IPR036320">
    <property type="entry name" value="Glycosyl_Trfase_fam3_N_dom_sf"/>
</dbReference>
<proteinExistence type="predicted"/>
<feature type="domain" description="Glycosyl transferase family 3 N-terminal" evidence="4">
    <location>
        <begin position="28"/>
        <end position="78"/>
    </location>
</feature>
<dbReference type="GO" id="GO:0000162">
    <property type="term" value="P:L-tryptophan biosynthetic process"/>
    <property type="evidence" value="ECO:0007669"/>
    <property type="project" value="InterPro"/>
</dbReference>
<evidence type="ECO:0000256" key="3">
    <source>
        <dbReference type="ARBA" id="ARBA00022679"/>
    </source>
</evidence>
<dbReference type="InterPro" id="IPR017459">
    <property type="entry name" value="Glycosyl_Trfase_fam3_N_dom"/>
</dbReference>
<organism evidence="5 6">
    <name type="scientific">Paenochrobactrum gallinarii</name>
    <dbReference type="NCBI Taxonomy" id="643673"/>
    <lineage>
        <taxon>Bacteria</taxon>
        <taxon>Pseudomonadati</taxon>
        <taxon>Pseudomonadota</taxon>
        <taxon>Alphaproteobacteria</taxon>
        <taxon>Hyphomicrobiales</taxon>
        <taxon>Brucellaceae</taxon>
        <taxon>Paenochrobactrum</taxon>
    </lineage>
</organism>
<dbReference type="Proteomes" id="UP000555393">
    <property type="component" value="Unassembled WGS sequence"/>
</dbReference>
<dbReference type="RefSeq" id="WP_184224693.1">
    <property type="nucleotide sequence ID" value="NZ_JACIIU010000032.1"/>
</dbReference>